<reference evidence="2" key="1">
    <citation type="submission" date="2013-07" db="EMBL/GenBank/DDBJ databases">
        <title>The genome of Eucalyptus grandis.</title>
        <authorList>
            <person name="Schmutz J."/>
            <person name="Hayes R."/>
            <person name="Myburg A."/>
            <person name="Tuskan G."/>
            <person name="Grattapaglia D."/>
            <person name="Rokhsar D.S."/>
        </authorList>
    </citation>
    <scope>NUCLEOTIDE SEQUENCE</scope>
    <source>
        <tissue evidence="2">Leaf extractions</tissue>
    </source>
</reference>
<evidence type="ECO:0000313" key="2">
    <source>
        <dbReference type="EMBL" id="KCW49621.1"/>
    </source>
</evidence>
<dbReference type="InParanoid" id="A0A059A7H8"/>
<dbReference type="PANTHER" id="PTHR33544:SF3">
    <property type="entry name" value="60S RIBOSOMAL PROTEIN L36"/>
    <property type="match status" value="1"/>
</dbReference>
<dbReference type="InterPro" id="IPR040344">
    <property type="entry name" value="At3g17950-like"/>
</dbReference>
<dbReference type="EMBL" id="KK198763">
    <property type="protein sequence ID" value="KCW49621.1"/>
    <property type="molecule type" value="Genomic_DNA"/>
</dbReference>
<sequence length="278" mass="30528">MTQIQYEIKIFMIKSKDDQDGALNVSSHRFNSAKIGAFRSFLYSPPVNGKFRFACSISCFLVFDCRVFDEMRVQEGGWPLGLQPLNARVGVVRNRGCSGSASFSTLLTGSPSDTSSDPDTESTGSFHDKSITLGSLIGASSILELPRRSARMRIAESSRDRRSYKSKSWFFSLCSKLNTDAVTINGAQSLGYFLEAERRAAGGYRRNSNLTLCRPSYLKQDLPASDSRALCVGGQVATNLAIPTGADRKRKPRKVQVDDLNAYGVPLFFSCLRGQIVG</sequence>
<organism evidence="2">
    <name type="scientific">Eucalyptus grandis</name>
    <name type="common">Flooded gum</name>
    <dbReference type="NCBI Taxonomy" id="71139"/>
    <lineage>
        <taxon>Eukaryota</taxon>
        <taxon>Viridiplantae</taxon>
        <taxon>Streptophyta</taxon>
        <taxon>Embryophyta</taxon>
        <taxon>Tracheophyta</taxon>
        <taxon>Spermatophyta</taxon>
        <taxon>Magnoliopsida</taxon>
        <taxon>eudicotyledons</taxon>
        <taxon>Gunneridae</taxon>
        <taxon>Pentapetalae</taxon>
        <taxon>rosids</taxon>
        <taxon>malvids</taxon>
        <taxon>Myrtales</taxon>
        <taxon>Myrtaceae</taxon>
        <taxon>Myrtoideae</taxon>
        <taxon>Eucalypteae</taxon>
        <taxon>Eucalyptus</taxon>
    </lineage>
</organism>
<name>A0A059A7H8_EUCGR</name>
<proteinExistence type="predicted"/>
<dbReference type="PANTHER" id="PTHR33544">
    <property type="entry name" value="DUF4005 DOMAIN-CONTAINING PROTEIN-RELATED"/>
    <property type="match status" value="1"/>
</dbReference>
<dbReference type="FunCoup" id="A0A059A7H8">
    <property type="interactions" value="53"/>
</dbReference>
<feature type="compositionally biased region" description="Low complexity" evidence="1">
    <location>
        <begin position="107"/>
        <end position="125"/>
    </location>
</feature>
<dbReference type="Gramene" id="KCW49621">
    <property type="protein sequence ID" value="KCW49621"/>
    <property type="gene ID" value="EUGRSUZ_K03143"/>
</dbReference>
<gene>
    <name evidence="2" type="ORF">EUGRSUZ_K03143</name>
</gene>
<feature type="region of interest" description="Disordered" evidence="1">
    <location>
        <begin position="107"/>
        <end position="127"/>
    </location>
</feature>
<dbReference type="AlphaFoldDB" id="A0A059A7H8"/>
<evidence type="ECO:0000256" key="1">
    <source>
        <dbReference type="SAM" id="MobiDB-lite"/>
    </source>
</evidence>
<protein>
    <submittedName>
        <fullName evidence="2">Uncharacterized protein</fullName>
    </submittedName>
</protein>
<accession>A0A059A7H8</accession>